<dbReference type="PANTHER" id="PTHR33540:SF2">
    <property type="entry name" value="TRNA THREONYLCARBAMOYLADENOSINE BIOSYNTHESIS PROTEIN TSAE"/>
    <property type="match status" value="1"/>
</dbReference>
<proteinExistence type="inferred from homology"/>
<dbReference type="Pfam" id="PF02367">
    <property type="entry name" value="TsaE"/>
    <property type="match status" value="1"/>
</dbReference>
<evidence type="ECO:0000256" key="2">
    <source>
        <dbReference type="ARBA" id="ARBA00007599"/>
    </source>
</evidence>
<dbReference type="RefSeq" id="WP_133528507.1">
    <property type="nucleotide sequence ID" value="NZ_SNXO01000018.1"/>
</dbReference>
<reference evidence="11 12" key="1">
    <citation type="submission" date="2019-03" db="EMBL/GenBank/DDBJ databases">
        <title>Genomic Encyclopedia of Type Strains, Phase IV (KMG-IV): sequencing the most valuable type-strain genomes for metagenomic binning, comparative biology and taxonomic classification.</title>
        <authorList>
            <person name="Goeker M."/>
        </authorList>
    </citation>
    <scope>NUCLEOTIDE SEQUENCE [LARGE SCALE GENOMIC DNA]</scope>
    <source>
        <strain evidence="11 12">DSM 28287</strain>
    </source>
</reference>
<dbReference type="Gene3D" id="3.40.50.300">
    <property type="entry name" value="P-loop containing nucleotide triphosphate hydrolases"/>
    <property type="match status" value="1"/>
</dbReference>
<evidence type="ECO:0000256" key="10">
    <source>
        <dbReference type="ARBA" id="ARBA00032441"/>
    </source>
</evidence>
<keyword evidence="8" id="KW-0067">ATP-binding</keyword>
<evidence type="ECO:0000313" key="12">
    <source>
        <dbReference type="Proteomes" id="UP000295500"/>
    </source>
</evidence>
<keyword evidence="7" id="KW-0547">Nucleotide-binding</keyword>
<keyword evidence="6" id="KW-0479">Metal-binding</keyword>
<dbReference type="InterPro" id="IPR027417">
    <property type="entry name" value="P-loop_NTPase"/>
</dbReference>
<name>A0A4R6Q2I2_9FIRM</name>
<dbReference type="OrthoDB" id="9815896at2"/>
<dbReference type="GO" id="GO:0002949">
    <property type="term" value="P:tRNA threonylcarbamoyladenosine modification"/>
    <property type="evidence" value="ECO:0007669"/>
    <property type="project" value="InterPro"/>
</dbReference>
<evidence type="ECO:0000256" key="6">
    <source>
        <dbReference type="ARBA" id="ARBA00022723"/>
    </source>
</evidence>
<keyword evidence="5" id="KW-0819">tRNA processing</keyword>
<comment type="subcellular location">
    <subcellularLocation>
        <location evidence="1">Cytoplasm</location>
    </subcellularLocation>
</comment>
<evidence type="ECO:0000256" key="7">
    <source>
        <dbReference type="ARBA" id="ARBA00022741"/>
    </source>
</evidence>
<dbReference type="GO" id="GO:0005524">
    <property type="term" value="F:ATP binding"/>
    <property type="evidence" value="ECO:0007669"/>
    <property type="project" value="UniProtKB-KW"/>
</dbReference>
<dbReference type="PANTHER" id="PTHR33540">
    <property type="entry name" value="TRNA THREONYLCARBAMOYLADENOSINE BIOSYNTHESIS PROTEIN TSAE"/>
    <property type="match status" value="1"/>
</dbReference>
<dbReference type="Proteomes" id="UP000295500">
    <property type="component" value="Unassembled WGS sequence"/>
</dbReference>
<sequence length="139" mass="15518">MRTVTIKNEEDTRRFGLDLAGKLKAGDIVALIGDLGTGKTTLTKYIAEGLGVTERITSPTFTIVGEHHSGRLPLYHFDVYRLESGEDMFDIGADEYFDAGGICIIEWADQVAEVLPDETLCIFIEYGEKEGERVYRCTF</sequence>
<evidence type="ECO:0000256" key="9">
    <source>
        <dbReference type="ARBA" id="ARBA00022842"/>
    </source>
</evidence>
<evidence type="ECO:0000256" key="3">
    <source>
        <dbReference type="ARBA" id="ARBA00019010"/>
    </source>
</evidence>
<protein>
    <recommendedName>
        <fullName evidence="3">tRNA threonylcarbamoyladenosine biosynthesis protein TsaE</fullName>
    </recommendedName>
    <alternativeName>
        <fullName evidence="10">t(6)A37 threonylcarbamoyladenosine biosynthesis protein TsaE</fullName>
    </alternativeName>
</protein>
<organism evidence="11 12">
    <name type="scientific">Aminicella lysinilytica</name>
    <dbReference type="NCBI Taxonomy" id="433323"/>
    <lineage>
        <taxon>Bacteria</taxon>
        <taxon>Bacillati</taxon>
        <taxon>Bacillota</taxon>
        <taxon>Clostridia</taxon>
        <taxon>Peptostreptococcales</taxon>
        <taxon>Anaerovoracaceae</taxon>
        <taxon>Aminicella</taxon>
    </lineage>
</organism>
<comment type="similarity">
    <text evidence="2">Belongs to the TsaE family.</text>
</comment>
<dbReference type="NCBIfam" id="TIGR00150">
    <property type="entry name" value="T6A_YjeE"/>
    <property type="match status" value="1"/>
</dbReference>
<comment type="caution">
    <text evidence="11">The sequence shown here is derived from an EMBL/GenBank/DDBJ whole genome shotgun (WGS) entry which is preliminary data.</text>
</comment>
<dbReference type="GO" id="GO:0046872">
    <property type="term" value="F:metal ion binding"/>
    <property type="evidence" value="ECO:0007669"/>
    <property type="project" value="UniProtKB-KW"/>
</dbReference>
<gene>
    <name evidence="11" type="ORF">EV211_11844</name>
</gene>
<keyword evidence="9" id="KW-0460">Magnesium</keyword>
<evidence type="ECO:0000313" key="11">
    <source>
        <dbReference type="EMBL" id="TDP55990.1"/>
    </source>
</evidence>
<accession>A0A4R6Q2I2</accession>
<evidence type="ECO:0000256" key="1">
    <source>
        <dbReference type="ARBA" id="ARBA00004496"/>
    </source>
</evidence>
<keyword evidence="4" id="KW-0963">Cytoplasm</keyword>
<dbReference type="SUPFAM" id="SSF52540">
    <property type="entry name" value="P-loop containing nucleoside triphosphate hydrolases"/>
    <property type="match status" value="1"/>
</dbReference>
<evidence type="ECO:0000256" key="8">
    <source>
        <dbReference type="ARBA" id="ARBA00022840"/>
    </source>
</evidence>
<dbReference type="InterPro" id="IPR003442">
    <property type="entry name" value="T6A_TsaE"/>
</dbReference>
<evidence type="ECO:0000256" key="5">
    <source>
        <dbReference type="ARBA" id="ARBA00022694"/>
    </source>
</evidence>
<dbReference type="AlphaFoldDB" id="A0A4R6Q2I2"/>
<dbReference type="EMBL" id="SNXO01000018">
    <property type="protein sequence ID" value="TDP55990.1"/>
    <property type="molecule type" value="Genomic_DNA"/>
</dbReference>
<dbReference type="GO" id="GO:0005737">
    <property type="term" value="C:cytoplasm"/>
    <property type="evidence" value="ECO:0007669"/>
    <property type="project" value="UniProtKB-SubCell"/>
</dbReference>
<evidence type="ECO:0000256" key="4">
    <source>
        <dbReference type="ARBA" id="ARBA00022490"/>
    </source>
</evidence>
<keyword evidence="12" id="KW-1185">Reference proteome</keyword>